<feature type="region of interest" description="Disordered" evidence="10">
    <location>
        <begin position="387"/>
        <end position="968"/>
    </location>
</feature>
<feature type="compositionally biased region" description="Basic and acidic residues" evidence="10">
    <location>
        <begin position="551"/>
        <end position="564"/>
    </location>
</feature>
<keyword evidence="12" id="KW-1185">Reference proteome</keyword>
<feature type="compositionally biased region" description="Basic and acidic residues" evidence="10">
    <location>
        <begin position="855"/>
        <end position="864"/>
    </location>
</feature>
<evidence type="ECO:0000256" key="5">
    <source>
        <dbReference type="ARBA" id="ARBA00023015"/>
    </source>
</evidence>
<feature type="repeat" description="TPR" evidence="9">
    <location>
        <begin position="20"/>
        <end position="53"/>
    </location>
</feature>
<evidence type="ECO:0000256" key="4">
    <source>
        <dbReference type="ARBA" id="ARBA00022803"/>
    </source>
</evidence>
<dbReference type="InterPro" id="IPR019734">
    <property type="entry name" value="TPR_rpt"/>
</dbReference>
<dbReference type="PANTHER" id="PTHR14017">
    <property type="entry name" value="LYSINE-SPECIFIC DEMETHYLASE"/>
    <property type="match status" value="1"/>
</dbReference>
<protein>
    <recommendedName>
        <fullName evidence="13">TPR-like protein</fullName>
    </recommendedName>
</protein>
<evidence type="ECO:0000256" key="1">
    <source>
        <dbReference type="ARBA" id="ARBA00004123"/>
    </source>
</evidence>
<proteinExistence type="inferred from homology"/>
<dbReference type="Pfam" id="PF00515">
    <property type="entry name" value="TPR_1"/>
    <property type="match status" value="1"/>
</dbReference>
<evidence type="ECO:0000313" key="11">
    <source>
        <dbReference type="EMBL" id="KAJ3183781.1"/>
    </source>
</evidence>
<feature type="compositionally biased region" description="Polar residues" evidence="10">
    <location>
        <begin position="535"/>
        <end position="550"/>
    </location>
</feature>
<dbReference type="GO" id="GO:0005634">
    <property type="term" value="C:nucleus"/>
    <property type="evidence" value="ECO:0007669"/>
    <property type="project" value="UniProtKB-SubCell"/>
</dbReference>
<feature type="compositionally biased region" description="Basic and acidic residues" evidence="10">
    <location>
        <begin position="507"/>
        <end position="522"/>
    </location>
</feature>
<comment type="subcellular location">
    <subcellularLocation>
        <location evidence="1">Nucleus</location>
    </subcellularLocation>
</comment>
<dbReference type="SUPFAM" id="SSF48452">
    <property type="entry name" value="TPR-like"/>
    <property type="match status" value="2"/>
</dbReference>
<feature type="compositionally biased region" description="Basic and acidic residues" evidence="10">
    <location>
        <begin position="772"/>
        <end position="791"/>
    </location>
</feature>
<feature type="repeat" description="TPR" evidence="9">
    <location>
        <begin position="270"/>
        <end position="303"/>
    </location>
</feature>
<dbReference type="FunFam" id="1.25.40.10:FF:000403">
    <property type="entry name" value="General transcriptional repressor, putative"/>
    <property type="match status" value="1"/>
</dbReference>
<dbReference type="Proteomes" id="UP001212152">
    <property type="component" value="Unassembled WGS sequence"/>
</dbReference>
<dbReference type="GO" id="GO:0000978">
    <property type="term" value="F:RNA polymerase II cis-regulatory region sequence-specific DNA binding"/>
    <property type="evidence" value="ECO:0007669"/>
    <property type="project" value="TreeGrafter"/>
</dbReference>
<dbReference type="PROSITE" id="PS50005">
    <property type="entry name" value="TPR"/>
    <property type="match status" value="8"/>
</dbReference>
<name>A0AAD5TSX4_9FUNG</name>
<feature type="compositionally biased region" description="Basic and acidic residues" evidence="10">
    <location>
        <begin position="809"/>
        <end position="820"/>
    </location>
</feature>
<dbReference type="PANTHER" id="PTHR14017:SF1">
    <property type="entry name" value="LD02225P"/>
    <property type="match status" value="1"/>
</dbReference>
<feature type="repeat" description="TPR" evidence="9">
    <location>
        <begin position="88"/>
        <end position="121"/>
    </location>
</feature>
<evidence type="ECO:0000256" key="6">
    <source>
        <dbReference type="ARBA" id="ARBA00023163"/>
    </source>
</evidence>
<keyword evidence="7" id="KW-0539">Nucleus</keyword>
<gene>
    <name evidence="11" type="ORF">HDU87_005897</name>
</gene>
<dbReference type="InterPro" id="IPR011990">
    <property type="entry name" value="TPR-like_helical_dom_sf"/>
</dbReference>
<feature type="compositionally biased region" description="Basic and acidic residues" evidence="10">
    <location>
        <begin position="837"/>
        <end position="847"/>
    </location>
</feature>
<comment type="similarity">
    <text evidence="8">Belongs to the CYC8/SSN6 family.</text>
</comment>
<feature type="compositionally biased region" description="Low complexity" evidence="10">
    <location>
        <begin position="868"/>
        <end position="890"/>
    </location>
</feature>
<comment type="caution">
    <text evidence="11">The sequence shown here is derived from an EMBL/GenBank/DDBJ whole genome shotgun (WGS) entry which is preliminary data.</text>
</comment>
<dbReference type="Pfam" id="PF14559">
    <property type="entry name" value="TPR_19"/>
    <property type="match status" value="2"/>
</dbReference>
<keyword evidence="4 9" id="KW-0802">TPR repeat</keyword>
<feature type="repeat" description="TPR" evidence="9">
    <location>
        <begin position="54"/>
        <end position="87"/>
    </location>
</feature>
<dbReference type="InterPro" id="IPR051630">
    <property type="entry name" value="Corepressor-Demethylase"/>
</dbReference>
<dbReference type="FunFam" id="1.25.40.10:FF:000078">
    <property type="entry name" value="Transcriptional corepressor Cyc8"/>
    <property type="match status" value="1"/>
</dbReference>
<feature type="compositionally biased region" description="Basic and acidic residues" evidence="10">
    <location>
        <begin position="949"/>
        <end position="968"/>
    </location>
</feature>
<accession>A0AAD5TSX4</accession>
<feature type="repeat" description="TPR" evidence="9">
    <location>
        <begin position="304"/>
        <end position="337"/>
    </location>
</feature>
<evidence type="ECO:0008006" key="13">
    <source>
        <dbReference type="Google" id="ProtNLM"/>
    </source>
</evidence>
<keyword evidence="6" id="KW-0804">Transcription</keyword>
<evidence type="ECO:0000256" key="9">
    <source>
        <dbReference type="PROSITE-ProRule" id="PRU00339"/>
    </source>
</evidence>
<dbReference type="GO" id="GO:0017053">
    <property type="term" value="C:transcription repressor complex"/>
    <property type="evidence" value="ECO:0007669"/>
    <property type="project" value="UniProtKB-ARBA"/>
</dbReference>
<dbReference type="SMART" id="SM00028">
    <property type="entry name" value="TPR"/>
    <property type="match status" value="10"/>
</dbReference>
<keyword evidence="3" id="KW-0677">Repeat</keyword>
<evidence type="ECO:0000256" key="2">
    <source>
        <dbReference type="ARBA" id="ARBA00022491"/>
    </source>
</evidence>
<feature type="repeat" description="TPR" evidence="9">
    <location>
        <begin position="161"/>
        <end position="194"/>
    </location>
</feature>
<evidence type="ECO:0000313" key="12">
    <source>
        <dbReference type="Proteomes" id="UP001212152"/>
    </source>
</evidence>
<dbReference type="AlphaFoldDB" id="A0AAD5TSX4"/>
<feature type="compositionally biased region" description="Basic and acidic residues" evidence="10">
    <location>
        <begin position="683"/>
        <end position="716"/>
    </location>
</feature>
<keyword evidence="2" id="KW-0678">Repressor</keyword>
<reference evidence="11" key="1">
    <citation type="submission" date="2020-05" db="EMBL/GenBank/DDBJ databases">
        <title>Phylogenomic resolution of chytrid fungi.</title>
        <authorList>
            <person name="Stajich J.E."/>
            <person name="Amses K."/>
            <person name="Simmons R."/>
            <person name="Seto K."/>
            <person name="Myers J."/>
            <person name="Bonds A."/>
            <person name="Quandt C.A."/>
            <person name="Barry K."/>
            <person name="Liu P."/>
            <person name="Grigoriev I."/>
            <person name="Longcore J.E."/>
            <person name="James T.Y."/>
        </authorList>
    </citation>
    <scope>NUCLEOTIDE SEQUENCE</scope>
    <source>
        <strain evidence="11">JEL0379</strain>
    </source>
</reference>
<dbReference type="GO" id="GO:0031490">
    <property type="term" value="F:chromatin DNA binding"/>
    <property type="evidence" value="ECO:0007669"/>
    <property type="project" value="TreeGrafter"/>
</dbReference>
<feature type="compositionally biased region" description="Basic and acidic residues" evidence="10">
    <location>
        <begin position="642"/>
        <end position="673"/>
    </location>
</feature>
<feature type="repeat" description="TPR" evidence="9">
    <location>
        <begin position="124"/>
        <end position="157"/>
    </location>
</feature>
<evidence type="ECO:0000256" key="7">
    <source>
        <dbReference type="ARBA" id="ARBA00023242"/>
    </source>
</evidence>
<dbReference type="PROSITE" id="PS50293">
    <property type="entry name" value="TPR_REGION"/>
    <property type="match status" value="3"/>
</dbReference>
<evidence type="ECO:0000256" key="10">
    <source>
        <dbReference type="SAM" id="MobiDB-lite"/>
    </source>
</evidence>
<keyword evidence="5" id="KW-0805">Transcription regulation</keyword>
<dbReference type="Pfam" id="PF13181">
    <property type="entry name" value="TPR_8"/>
    <property type="match status" value="2"/>
</dbReference>
<sequence>MAAPAAPPLNVVQKLAHANEASWIQVGSVAETMGEHDRALNAYEEALRHNPHSIKALTQAAALCRTREQFSKAVDYFQQILNIDQTNGEIWGALGHCFLMMDDLQRAYTAYQQALYHLPNPKEPKLWYGIGILYDRYGSYEHAEEAFAAVIRMEPKFEKANEIYFRLGIIYKQAGKYETSLSCFKYILTYPPKPLTESDIWFQIGHVFEQQKEYTSAREAYERVLNENPNHAKVLQQLGWLYHQQDPNFANQELAIQYLTRSLEADMNDAQTWYLLGRCYMAQQKYNKAYEAYQQAVYRDGRNPTFWCSIGVLYYQINQYRDALDAYSRAIRLNPYISEVWYDLGTLYESCNNQINDALDAYTRALELDPTNPHIKQRLELLRTAQAGGQPRAGTSQPQPQQPAPRDLKPQSYPSGAGMHSGPTAQFYQGPQPPTQMGYARPGPPDSRPSGGQSEHERLELQPIQGGGPNPYGPPGSLRDDGRQGERQPGSLAEHSGSRSSRPSKSARGDRPPSPKPSERRGTLPSRTGPRLSGHESTPTISSQPPQLYQSHEDMPGRQMHDIRGPPQSFTSQPPPASHSRPVDVLSRPPDTGSRYAEVGRSADNLPPPGESHSARGMDSPAGGRGPSSRGYAEIPRLSEMGGRHSEGSPHSAELRSNRPDSGRRPSDLHARGEVPGYPANKSNDHSERSPYPDRSVESLQRHGEGSLQDNRRRAGDSSARGADIRVDTPAFRGRGRSPQSATYESGRVSPINDQSESRSGTERNAGLDTLVTDKRPRSPLDPSEDRDKGARRAPRQSTSNEASPAAPDVDRSEKREGSRQPRSPGTPEARSPAKPQDNEVRNDRSRSAVSAASPDRRQARGGDDETSVAPAAANAPSSAAPAVPSAPSNTRGGSRSPGHTNAEEEEGSPGSPEHDAENVPVDTSAAATLVTLGKRPFRRDSLPGPGERSPEAKRTKSLEEGNEERSA</sequence>
<feature type="repeat" description="TPR" evidence="9">
    <location>
        <begin position="198"/>
        <end position="231"/>
    </location>
</feature>
<dbReference type="Pfam" id="PF07719">
    <property type="entry name" value="TPR_2"/>
    <property type="match status" value="1"/>
</dbReference>
<dbReference type="InterPro" id="IPR013105">
    <property type="entry name" value="TPR_2"/>
</dbReference>
<dbReference type="Gene3D" id="1.25.40.10">
    <property type="entry name" value="Tetratricopeptide repeat domain"/>
    <property type="match status" value="3"/>
</dbReference>
<evidence type="ECO:0000256" key="3">
    <source>
        <dbReference type="ARBA" id="ARBA00022737"/>
    </source>
</evidence>
<evidence type="ECO:0000256" key="8">
    <source>
        <dbReference type="ARBA" id="ARBA00061082"/>
    </source>
</evidence>
<organism evidence="11 12">
    <name type="scientific">Geranomyces variabilis</name>
    <dbReference type="NCBI Taxonomy" id="109894"/>
    <lineage>
        <taxon>Eukaryota</taxon>
        <taxon>Fungi</taxon>
        <taxon>Fungi incertae sedis</taxon>
        <taxon>Chytridiomycota</taxon>
        <taxon>Chytridiomycota incertae sedis</taxon>
        <taxon>Chytridiomycetes</taxon>
        <taxon>Spizellomycetales</taxon>
        <taxon>Powellomycetaceae</taxon>
        <taxon>Geranomyces</taxon>
    </lineage>
</organism>
<dbReference type="EMBL" id="JADGJQ010000005">
    <property type="protein sequence ID" value="KAJ3183781.1"/>
    <property type="molecule type" value="Genomic_DNA"/>
</dbReference>
<dbReference type="GO" id="GO:0010468">
    <property type="term" value="P:regulation of gene expression"/>
    <property type="evidence" value="ECO:0007669"/>
    <property type="project" value="TreeGrafter"/>
</dbReference>
<feature type="compositionally biased region" description="Polar residues" evidence="10">
    <location>
        <begin position="891"/>
        <end position="900"/>
    </location>
</feature>